<dbReference type="AlphaFoldDB" id="A0A9R0K5I3"/>
<dbReference type="SMART" id="SM00577">
    <property type="entry name" value="CPDc"/>
    <property type="match status" value="1"/>
</dbReference>
<proteinExistence type="predicted"/>
<reference evidence="3" key="1">
    <citation type="journal article" date="2021" name="Nat. Commun.">
        <title>Genomic analyses provide insights into spinach domestication and the genetic basis of agronomic traits.</title>
        <authorList>
            <person name="Cai X."/>
            <person name="Sun X."/>
            <person name="Xu C."/>
            <person name="Sun H."/>
            <person name="Wang X."/>
            <person name="Ge C."/>
            <person name="Zhang Z."/>
            <person name="Wang Q."/>
            <person name="Fei Z."/>
            <person name="Jiao C."/>
            <person name="Wang Q."/>
        </authorList>
    </citation>
    <scope>NUCLEOTIDE SEQUENCE [LARGE SCALE GENOMIC DNA]</scope>
    <source>
        <strain evidence="3">cv. Varoflay</strain>
    </source>
</reference>
<evidence type="ECO:0000313" key="3">
    <source>
        <dbReference type="Proteomes" id="UP000813463"/>
    </source>
</evidence>
<dbReference type="Proteomes" id="UP000813463">
    <property type="component" value="Chromosome 5"/>
</dbReference>
<gene>
    <name evidence="4" type="primary">LOC110798384</name>
</gene>
<sequence length="293" mass="33868">MVSRIIRKTPTKSIKDCRRNPRRKRTPVKSTSSSVVIATINESFFSCRRRLVKIFSKLVKIATPKRSPKKQGFKKLKKTAVDTTDFLFPHITPPSKIAKPLFFGLPPPENPEKLTIFLDLDETLIHSSADPPSKTFDFIVRPKIDGETMDFYVLKRPGVDEFLQYLSEKFEIVVFTAGLRDYASLVLDVLDKNRVINHRLYRDSCRELDGKYVKDLAQMGRDLWKVAIIDDNPNSYAFQPENAIQIKPFTDDLQDNELSKLSRFFEVCDGVKDIRDAVKLFTRENFHQDLMDC</sequence>
<dbReference type="InterPro" id="IPR011948">
    <property type="entry name" value="Dullard_phosphatase"/>
</dbReference>
<reference evidence="4" key="2">
    <citation type="submission" date="2025-08" db="UniProtKB">
        <authorList>
            <consortium name="RefSeq"/>
        </authorList>
    </citation>
    <scope>IDENTIFICATION</scope>
    <source>
        <tissue evidence="4">Leaf</tissue>
    </source>
</reference>
<dbReference type="PANTHER" id="PTHR12210">
    <property type="entry name" value="DULLARD PROTEIN PHOSPHATASE"/>
    <property type="match status" value="1"/>
</dbReference>
<dbReference type="GO" id="GO:0004721">
    <property type="term" value="F:phosphoprotein phosphatase activity"/>
    <property type="evidence" value="ECO:0000318"/>
    <property type="project" value="GO_Central"/>
</dbReference>
<dbReference type="InterPro" id="IPR023214">
    <property type="entry name" value="HAD_sf"/>
</dbReference>
<dbReference type="Gene3D" id="3.40.50.1000">
    <property type="entry name" value="HAD superfamily/HAD-like"/>
    <property type="match status" value="1"/>
</dbReference>
<feature type="domain" description="FCP1 homology" evidence="2">
    <location>
        <begin position="109"/>
        <end position="268"/>
    </location>
</feature>
<dbReference type="InterPro" id="IPR004274">
    <property type="entry name" value="FCP1_dom"/>
</dbReference>
<dbReference type="InterPro" id="IPR050365">
    <property type="entry name" value="TIM50"/>
</dbReference>
<feature type="compositionally biased region" description="Basic residues" evidence="1">
    <location>
        <begin position="1"/>
        <end position="10"/>
    </location>
</feature>
<feature type="region of interest" description="Disordered" evidence="1">
    <location>
        <begin position="1"/>
        <end position="30"/>
    </location>
</feature>
<dbReference type="NCBIfam" id="TIGR02251">
    <property type="entry name" value="HIF-SF_euk"/>
    <property type="match status" value="1"/>
</dbReference>
<dbReference type="KEGG" id="soe:110798384"/>
<evidence type="ECO:0000256" key="1">
    <source>
        <dbReference type="SAM" id="MobiDB-lite"/>
    </source>
</evidence>
<dbReference type="InterPro" id="IPR036412">
    <property type="entry name" value="HAD-like_sf"/>
</dbReference>
<accession>A0A9R0K5I3</accession>
<protein>
    <recommendedName>
        <fullName evidence="2">FCP1 homology domain-containing protein</fullName>
    </recommendedName>
</protein>
<dbReference type="RefSeq" id="XP_021859254.1">
    <property type="nucleotide sequence ID" value="XM_022003562.2"/>
</dbReference>
<name>A0A9R0K5I3_SPIOL</name>
<organism evidence="3 4">
    <name type="scientific">Spinacia oleracea</name>
    <name type="common">Spinach</name>
    <dbReference type="NCBI Taxonomy" id="3562"/>
    <lineage>
        <taxon>Eukaryota</taxon>
        <taxon>Viridiplantae</taxon>
        <taxon>Streptophyta</taxon>
        <taxon>Embryophyta</taxon>
        <taxon>Tracheophyta</taxon>
        <taxon>Spermatophyta</taxon>
        <taxon>Magnoliopsida</taxon>
        <taxon>eudicotyledons</taxon>
        <taxon>Gunneridae</taxon>
        <taxon>Pentapetalae</taxon>
        <taxon>Caryophyllales</taxon>
        <taxon>Chenopodiaceae</taxon>
        <taxon>Chenopodioideae</taxon>
        <taxon>Anserineae</taxon>
        <taxon>Spinacia</taxon>
    </lineage>
</organism>
<dbReference type="OrthoDB" id="277011at2759"/>
<dbReference type="CDD" id="cd07521">
    <property type="entry name" value="HAD_FCP1-like"/>
    <property type="match status" value="1"/>
</dbReference>
<dbReference type="Pfam" id="PF03031">
    <property type="entry name" value="NIF"/>
    <property type="match status" value="1"/>
</dbReference>
<dbReference type="PROSITE" id="PS50969">
    <property type="entry name" value="FCP1"/>
    <property type="match status" value="1"/>
</dbReference>
<keyword evidence="3" id="KW-1185">Reference proteome</keyword>
<evidence type="ECO:0000313" key="4">
    <source>
        <dbReference type="RefSeq" id="XP_021859254.1"/>
    </source>
</evidence>
<evidence type="ECO:0000259" key="2">
    <source>
        <dbReference type="PROSITE" id="PS50969"/>
    </source>
</evidence>
<dbReference type="GeneID" id="110798384"/>
<dbReference type="FunFam" id="3.40.50.1000:FF:000093">
    <property type="entry name" value="NLI interacting factor-like phosphatase family protein"/>
    <property type="match status" value="1"/>
</dbReference>
<dbReference type="SUPFAM" id="SSF56784">
    <property type="entry name" value="HAD-like"/>
    <property type="match status" value="1"/>
</dbReference>